<comment type="function">
    <text evidence="14">Member of the two-component regulatory system NreB/NreC involved in the control of dissimilatory nitrate/nitrite reduction in response to oxygen. NreB functions as a direct oxygen sensor histidine kinase which is autophosphorylated, in the absence of oxygen, probably at the conserved histidine residue, and transfers its phosphate group probably to a conserved aspartate residue of NreC. NreB/NreC activates the expression of the nitrate (narGHJI) and nitrite (nir) reductase operons, as well as the putative nitrate transporter gene narT.</text>
</comment>
<protein>
    <recommendedName>
        <fullName evidence="5">Oxygen sensor histidine kinase NreB</fullName>
        <ecNumber evidence="4">2.7.13.3</ecNumber>
    </recommendedName>
    <alternativeName>
        <fullName evidence="15">Nitrogen regulation protein B</fullName>
    </alternativeName>
</protein>
<evidence type="ECO:0000256" key="9">
    <source>
        <dbReference type="ARBA" id="ARBA00022723"/>
    </source>
</evidence>
<dbReference type="InterPro" id="IPR004358">
    <property type="entry name" value="Sig_transdc_His_kin-like_C"/>
</dbReference>
<evidence type="ECO:0000256" key="17">
    <source>
        <dbReference type="SAM" id="Phobius"/>
    </source>
</evidence>
<keyword evidence="6" id="KW-0004">4Fe-4S</keyword>
<dbReference type="PROSITE" id="PS50109">
    <property type="entry name" value="HIS_KIN"/>
    <property type="match status" value="1"/>
</dbReference>
<accession>A0A545AX78</accession>
<evidence type="ECO:0000313" key="20">
    <source>
        <dbReference type="Proteomes" id="UP000317982"/>
    </source>
</evidence>
<keyword evidence="10 19" id="KW-0418">Kinase</keyword>
<dbReference type="Pfam" id="PF02518">
    <property type="entry name" value="HATPase_c"/>
    <property type="match status" value="1"/>
</dbReference>
<keyword evidence="8" id="KW-0808">Transferase</keyword>
<dbReference type="SMART" id="SM00387">
    <property type="entry name" value="HATPase_c"/>
    <property type="match status" value="1"/>
</dbReference>
<dbReference type="AlphaFoldDB" id="A0A545AX78"/>
<keyword evidence="12" id="KW-0902">Two-component regulatory system</keyword>
<evidence type="ECO:0000256" key="2">
    <source>
        <dbReference type="ARBA" id="ARBA00001966"/>
    </source>
</evidence>
<evidence type="ECO:0000259" key="18">
    <source>
        <dbReference type="PROSITE" id="PS50109"/>
    </source>
</evidence>
<dbReference type="OrthoDB" id="144293at2"/>
<feature type="transmembrane region" description="Helical" evidence="17">
    <location>
        <begin position="87"/>
        <end position="111"/>
    </location>
</feature>
<evidence type="ECO:0000256" key="14">
    <source>
        <dbReference type="ARBA" id="ARBA00024827"/>
    </source>
</evidence>
<dbReference type="InterPro" id="IPR003594">
    <property type="entry name" value="HATPase_dom"/>
</dbReference>
<keyword evidence="17" id="KW-0472">Membrane</keyword>
<dbReference type="Pfam" id="PF07730">
    <property type="entry name" value="HisKA_3"/>
    <property type="match status" value="1"/>
</dbReference>
<comment type="subcellular location">
    <subcellularLocation>
        <location evidence="3">Cytoplasm</location>
    </subcellularLocation>
</comment>
<evidence type="ECO:0000256" key="12">
    <source>
        <dbReference type="ARBA" id="ARBA00023012"/>
    </source>
</evidence>
<dbReference type="CDD" id="cd16917">
    <property type="entry name" value="HATPase_UhpB-NarQ-NarX-like"/>
    <property type="match status" value="1"/>
</dbReference>
<comment type="catalytic activity">
    <reaction evidence="1">
        <text>ATP + protein L-histidine = ADP + protein N-phospho-L-histidine.</text>
        <dbReference type="EC" id="2.7.13.3"/>
    </reaction>
</comment>
<proteinExistence type="predicted"/>
<keyword evidence="17" id="KW-0812">Transmembrane</keyword>
<dbReference type="GO" id="GO:0046983">
    <property type="term" value="F:protein dimerization activity"/>
    <property type="evidence" value="ECO:0007669"/>
    <property type="project" value="InterPro"/>
</dbReference>
<keyword evidence="13" id="KW-0411">Iron-sulfur</keyword>
<reference evidence="19 20" key="1">
    <citation type="submission" date="2019-07" db="EMBL/GenBank/DDBJ databases">
        <title>Cryptosporangium phraense sp. nov., isolated from plant litter.</title>
        <authorList>
            <person name="Suriyachadkun C."/>
        </authorList>
    </citation>
    <scope>NUCLEOTIDE SEQUENCE [LARGE SCALE GENOMIC DNA]</scope>
    <source>
        <strain evidence="19 20">A-T 5661</strain>
    </source>
</reference>
<dbReference type="EMBL" id="VIRS01000005">
    <property type="protein sequence ID" value="TQS45205.1"/>
    <property type="molecule type" value="Genomic_DNA"/>
</dbReference>
<name>A0A545AX78_9ACTN</name>
<evidence type="ECO:0000256" key="15">
    <source>
        <dbReference type="ARBA" id="ARBA00030800"/>
    </source>
</evidence>
<dbReference type="GO" id="GO:0046872">
    <property type="term" value="F:metal ion binding"/>
    <property type="evidence" value="ECO:0007669"/>
    <property type="project" value="UniProtKB-KW"/>
</dbReference>
<feature type="transmembrane region" description="Helical" evidence="17">
    <location>
        <begin position="123"/>
        <end position="142"/>
    </location>
</feature>
<evidence type="ECO:0000256" key="4">
    <source>
        <dbReference type="ARBA" id="ARBA00012438"/>
    </source>
</evidence>
<dbReference type="GO" id="GO:0016020">
    <property type="term" value="C:membrane"/>
    <property type="evidence" value="ECO:0007669"/>
    <property type="project" value="InterPro"/>
</dbReference>
<dbReference type="GO" id="GO:0051539">
    <property type="term" value="F:4 iron, 4 sulfur cluster binding"/>
    <property type="evidence" value="ECO:0007669"/>
    <property type="project" value="UniProtKB-KW"/>
</dbReference>
<dbReference type="PANTHER" id="PTHR24421:SF62">
    <property type="entry name" value="SENSORY TRANSDUCTION HISTIDINE KINASE"/>
    <property type="match status" value="1"/>
</dbReference>
<evidence type="ECO:0000256" key="1">
    <source>
        <dbReference type="ARBA" id="ARBA00000085"/>
    </source>
</evidence>
<dbReference type="InterPro" id="IPR017205">
    <property type="entry name" value="Sig_transdc_His_kinase_ChrS"/>
</dbReference>
<dbReference type="Gene3D" id="1.20.5.1930">
    <property type="match status" value="1"/>
</dbReference>
<feature type="domain" description="Histidine kinase" evidence="18">
    <location>
        <begin position="326"/>
        <end position="418"/>
    </location>
</feature>
<dbReference type="InterPro" id="IPR005467">
    <property type="entry name" value="His_kinase_dom"/>
</dbReference>
<feature type="transmembrane region" description="Helical" evidence="17">
    <location>
        <begin position="56"/>
        <end position="75"/>
    </location>
</feature>
<evidence type="ECO:0000256" key="7">
    <source>
        <dbReference type="ARBA" id="ARBA00022490"/>
    </source>
</evidence>
<dbReference type="EC" id="2.7.13.3" evidence="4"/>
<comment type="caution">
    <text evidence="19">The sequence shown here is derived from an EMBL/GenBank/DDBJ whole genome shotgun (WGS) entry which is preliminary data.</text>
</comment>
<keyword evidence="20" id="KW-1185">Reference proteome</keyword>
<dbReference type="PANTHER" id="PTHR24421">
    <property type="entry name" value="NITRATE/NITRITE SENSOR PROTEIN NARX-RELATED"/>
    <property type="match status" value="1"/>
</dbReference>
<dbReference type="Gene3D" id="3.30.565.10">
    <property type="entry name" value="Histidine kinase-like ATPase, C-terminal domain"/>
    <property type="match status" value="1"/>
</dbReference>
<dbReference type="PRINTS" id="PR00344">
    <property type="entry name" value="BCTRLSENSOR"/>
</dbReference>
<dbReference type="GO" id="GO:0005737">
    <property type="term" value="C:cytoplasm"/>
    <property type="evidence" value="ECO:0007669"/>
    <property type="project" value="UniProtKB-SubCell"/>
</dbReference>
<evidence type="ECO:0000256" key="6">
    <source>
        <dbReference type="ARBA" id="ARBA00022485"/>
    </source>
</evidence>
<keyword evidence="17" id="KW-1133">Transmembrane helix</keyword>
<dbReference type="SUPFAM" id="SSF55874">
    <property type="entry name" value="ATPase domain of HSP90 chaperone/DNA topoisomerase II/histidine kinase"/>
    <property type="match status" value="1"/>
</dbReference>
<gene>
    <name evidence="19" type="ORF">FL583_08870</name>
</gene>
<dbReference type="InterPro" id="IPR050482">
    <property type="entry name" value="Sensor_HK_TwoCompSys"/>
</dbReference>
<feature type="transmembrane region" description="Helical" evidence="17">
    <location>
        <begin position="148"/>
        <end position="171"/>
    </location>
</feature>
<keyword evidence="16" id="KW-0175">Coiled coil</keyword>
<evidence type="ECO:0000256" key="3">
    <source>
        <dbReference type="ARBA" id="ARBA00004496"/>
    </source>
</evidence>
<dbReference type="InterPro" id="IPR011712">
    <property type="entry name" value="Sig_transdc_His_kin_sub3_dim/P"/>
</dbReference>
<evidence type="ECO:0000256" key="5">
    <source>
        <dbReference type="ARBA" id="ARBA00017322"/>
    </source>
</evidence>
<evidence type="ECO:0000313" key="19">
    <source>
        <dbReference type="EMBL" id="TQS45205.1"/>
    </source>
</evidence>
<dbReference type="PIRSF" id="PIRSF037434">
    <property type="entry name" value="STHK_ChrS"/>
    <property type="match status" value="1"/>
</dbReference>
<evidence type="ECO:0000256" key="10">
    <source>
        <dbReference type="ARBA" id="ARBA00022777"/>
    </source>
</evidence>
<organism evidence="19 20">
    <name type="scientific">Cryptosporangium phraense</name>
    <dbReference type="NCBI Taxonomy" id="2593070"/>
    <lineage>
        <taxon>Bacteria</taxon>
        <taxon>Bacillati</taxon>
        <taxon>Actinomycetota</taxon>
        <taxon>Actinomycetes</taxon>
        <taxon>Cryptosporangiales</taxon>
        <taxon>Cryptosporangiaceae</taxon>
        <taxon>Cryptosporangium</taxon>
    </lineage>
</organism>
<dbReference type="RefSeq" id="WP_142704069.1">
    <property type="nucleotide sequence ID" value="NZ_VIRS01000005.1"/>
</dbReference>
<dbReference type="InterPro" id="IPR036890">
    <property type="entry name" value="HATPase_C_sf"/>
</dbReference>
<keyword evidence="7" id="KW-0963">Cytoplasm</keyword>
<keyword evidence="11" id="KW-0408">Iron</keyword>
<feature type="coiled-coil region" evidence="16">
    <location>
        <begin position="185"/>
        <end position="215"/>
    </location>
</feature>
<sequence>MSTSPEATVGAVPLDAVTDANLRRWMPLTLLAASLVVAVTDTVLSHRSADAIPFRVAIPVLAGVTLLAAGWTWVFHPSVRGRPVTYFLVRLVLTAILVGLNPWYGIYTWYAYVEGPNYLPDRLVYPAMGGVAMIASASYIGGYPTTPVLIVVWLLLSAGSFALVRFVTGVVRKSREQEIERGRMLEELTATNQRLEETLAENRGLQNQLVTQAREAGALDERARLAGEIHDTLAQALTGIIRQLEAADRTGELAGATRPHVDQAAQLAREGLSEARRSLQALRPGRLEGSTLPKAIQGVAAGADLPVDVDVTGPVRVLPTDQEVVLLRVVQEALANVTKHASATRVGVTLTYLEDAVMLDVRDDGVGFDPDAVGERPDGTGMGLTAMRDRLARVDGTLIVESTPGEGTALVATLPCGAPVTAS</sequence>
<evidence type="ECO:0000256" key="13">
    <source>
        <dbReference type="ARBA" id="ARBA00023014"/>
    </source>
</evidence>
<evidence type="ECO:0000256" key="11">
    <source>
        <dbReference type="ARBA" id="ARBA00023004"/>
    </source>
</evidence>
<keyword evidence="9" id="KW-0479">Metal-binding</keyword>
<comment type="cofactor">
    <cofactor evidence="2">
        <name>[4Fe-4S] cluster</name>
        <dbReference type="ChEBI" id="CHEBI:49883"/>
    </cofactor>
</comment>
<dbReference type="InParanoid" id="A0A545AX78"/>
<evidence type="ECO:0000256" key="8">
    <source>
        <dbReference type="ARBA" id="ARBA00022679"/>
    </source>
</evidence>
<dbReference type="GO" id="GO:0000155">
    <property type="term" value="F:phosphorelay sensor kinase activity"/>
    <property type="evidence" value="ECO:0007669"/>
    <property type="project" value="InterPro"/>
</dbReference>
<evidence type="ECO:0000256" key="16">
    <source>
        <dbReference type="SAM" id="Coils"/>
    </source>
</evidence>
<dbReference type="Proteomes" id="UP000317982">
    <property type="component" value="Unassembled WGS sequence"/>
</dbReference>